<organism evidence="2 3">
    <name type="scientific">Roseospirillum parvum</name>
    <dbReference type="NCBI Taxonomy" id="83401"/>
    <lineage>
        <taxon>Bacteria</taxon>
        <taxon>Pseudomonadati</taxon>
        <taxon>Pseudomonadota</taxon>
        <taxon>Alphaproteobacteria</taxon>
        <taxon>Rhodospirillales</taxon>
        <taxon>Rhodospirillaceae</taxon>
        <taxon>Roseospirillum</taxon>
    </lineage>
</organism>
<feature type="region of interest" description="Disordered" evidence="1">
    <location>
        <begin position="84"/>
        <end position="108"/>
    </location>
</feature>
<keyword evidence="3" id="KW-1185">Reference proteome</keyword>
<gene>
    <name evidence="2" type="ORF">SAMN05421742_102164</name>
</gene>
<evidence type="ECO:0000256" key="1">
    <source>
        <dbReference type="SAM" id="MobiDB-lite"/>
    </source>
</evidence>
<name>A0A1G7WE36_9PROT</name>
<dbReference type="Proteomes" id="UP000217076">
    <property type="component" value="Unassembled WGS sequence"/>
</dbReference>
<accession>A0A1G7WE36</accession>
<dbReference type="OrthoDB" id="7361752at2"/>
<protein>
    <submittedName>
        <fullName evidence="2">Uncharacterized protein</fullName>
    </submittedName>
</protein>
<dbReference type="EMBL" id="FNCV01000002">
    <property type="protein sequence ID" value="SDG70208.1"/>
    <property type="molecule type" value="Genomic_DNA"/>
</dbReference>
<reference evidence="3" key="1">
    <citation type="submission" date="2016-10" db="EMBL/GenBank/DDBJ databases">
        <authorList>
            <person name="Varghese N."/>
            <person name="Submissions S."/>
        </authorList>
    </citation>
    <scope>NUCLEOTIDE SEQUENCE [LARGE SCALE GENOMIC DNA]</scope>
    <source>
        <strain evidence="3">930I</strain>
    </source>
</reference>
<sequence length="108" mass="11247">MARRKSPRADDLSALLVARMADCPTAESLHGRVIAPFVAALEEVCAARGYLLNIYGGRANLVVSDPETAETLYQVIDAYLDGAESADEGETAPSAPADAAPDKVIGDG</sequence>
<dbReference type="RefSeq" id="WP_092615710.1">
    <property type="nucleotide sequence ID" value="NZ_FNCV01000002.1"/>
</dbReference>
<dbReference type="AlphaFoldDB" id="A0A1G7WE36"/>
<evidence type="ECO:0000313" key="3">
    <source>
        <dbReference type="Proteomes" id="UP000217076"/>
    </source>
</evidence>
<evidence type="ECO:0000313" key="2">
    <source>
        <dbReference type="EMBL" id="SDG70208.1"/>
    </source>
</evidence>
<dbReference type="STRING" id="83401.SAMN05421742_102164"/>
<proteinExistence type="predicted"/>